<dbReference type="SUPFAM" id="SSF48498">
    <property type="entry name" value="Tetracyclin repressor-like, C-terminal domain"/>
    <property type="match status" value="1"/>
</dbReference>
<keyword evidence="1 2" id="KW-0238">DNA-binding</keyword>
<dbReference type="SUPFAM" id="SSF46689">
    <property type="entry name" value="Homeodomain-like"/>
    <property type="match status" value="1"/>
</dbReference>
<evidence type="ECO:0000259" key="3">
    <source>
        <dbReference type="PROSITE" id="PS50977"/>
    </source>
</evidence>
<sequence>MSETSKPQTRNKERTQSLILAAATEEFAEKGFAGARIEKIAERSGSNKRMLYYYYQNKEDLFLAVMESAYKTIRDAESELHLLDLQPVEAIRRLITFTWDYYLQHPEFLRLLNTENLYHAEHIRRSKNIGFYNSKLIDTLNEILIRGQSEKLFRGGVDPLQLYISIAALSYFYLSNNDTLSAVFGRDLNTPKAKVERLQHMTDIVLGYLMLCS</sequence>
<proteinExistence type="predicted"/>
<dbReference type="InterPro" id="IPR001647">
    <property type="entry name" value="HTH_TetR"/>
</dbReference>
<evidence type="ECO:0000256" key="2">
    <source>
        <dbReference type="PROSITE-ProRule" id="PRU00335"/>
    </source>
</evidence>
<reference evidence="4 5" key="1">
    <citation type="submission" date="2016-10" db="EMBL/GenBank/DDBJ databases">
        <authorList>
            <person name="de Groot N.N."/>
        </authorList>
    </citation>
    <scope>NUCLEOTIDE SEQUENCE [LARGE SCALE GENOMIC DNA]</scope>
    <source>
        <strain evidence="4 5">DSM 5885</strain>
    </source>
</reference>
<dbReference type="InterPro" id="IPR036271">
    <property type="entry name" value="Tet_transcr_reg_TetR-rel_C_sf"/>
</dbReference>
<dbReference type="PROSITE" id="PS50977">
    <property type="entry name" value="HTH_TETR_2"/>
    <property type="match status" value="1"/>
</dbReference>
<gene>
    <name evidence="4" type="ORF">SAMN05660652_03141</name>
</gene>
<dbReference type="Proteomes" id="UP000198607">
    <property type="component" value="Unassembled WGS sequence"/>
</dbReference>
<feature type="domain" description="HTH tetR-type" evidence="3">
    <location>
        <begin position="13"/>
        <end position="73"/>
    </location>
</feature>
<dbReference type="RefSeq" id="WP_091938864.1">
    <property type="nucleotide sequence ID" value="NZ_FNCY01000015.1"/>
</dbReference>
<dbReference type="InterPro" id="IPR009057">
    <property type="entry name" value="Homeodomain-like_sf"/>
</dbReference>
<evidence type="ECO:0000313" key="5">
    <source>
        <dbReference type="Proteomes" id="UP000198607"/>
    </source>
</evidence>
<accession>A0A1G8J4N5</accession>
<dbReference type="PANTHER" id="PTHR30328:SF54">
    <property type="entry name" value="HTH-TYPE TRANSCRIPTIONAL REPRESSOR SCO4008"/>
    <property type="match status" value="1"/>
</dbReference>
<dbReference type="PRINTS" id="PR00455">
    <property type="entry name" value="HTHTETR"/>
</dbReference>
<dbReference type="InterPro" id="IPR050109">
    <property type="entry name" value="HTH-type_TetR-like_transc_reg"/>
</dbReference>
<keyword evidence="5" id="KW-1185">Reference proteome</keyword>
<evidence type="ECO:0000256" key="1">
    <source>
        <dbReference type="ARBA" id="ARBA00023125"/>
    </source>
</evidence>
<dbReference type="Pfam" id="PF17938">
    <property type="entry name" value="TetR_C_29"/>
    <property type="match status" value="1"/>
</dbReference>
<dbReference type="OrthoDB" id="2356263at2"/>
<protein>
    <submittedName>
        <fullName evidence="4">Transcriptional regulator, TetR family</fullName>
    </submittedName>
</protein>
<organism evidence="4 5">
    <name type="scientific">Propionivibrio dicarboxylicus</name>
    <dbReference type="NCBI Taxonomy" id="83767"/>
    <lineage>
        <taxon>Bacteria</taxon>
        <taxon>Pseudomonadati</taxon>
        <taxon>Pseudomonadota</taxon>
        <taxon>Betaproteobacteria</taxon>
        <taxon>Rhodocyclales</taxon>
        <taxon>Rhodocyclaceae</taxon>
        <taxon>Propionivibrio</taxon>
    </lineage>
</organism>
<dbReference type="STRING" id="83767.SAMN05660652_03141"/>
<feature type="DNA-binding region" description="H-T-H motif" evidence="2">
    <location>
        <begin position="36"/>
        <end position="55"/>
    </location>
</feature>
<evidence type="ECO:0000313" key="4">
    <source>
        <dbReference type="EMBL" id="SDI26051.1"/>
    </source>
</evidence>
<dbReference type="Pfam" id="PF00440">
    <property type="entry name" value="TetR_N"/>
    <property type="match status" value="1"/>
</dbReference>
<name>A0A1G8J4N5_9RHOO</name>
<dbReference type="Gene3D" id="1.10.357.10">
    <property type="entry name" value="Tetracycline Repressor, domain 2"/>
    <property type="match status" value="1"/>
</dbReference>
<dbReference type="AlphaFoldDB" id="A0A1G8J4N5"/>
<dbReference type="GO" id="GO:0003677">
    <property type="term" value="F:DNA binding"/>
    <property type="evidence" value="ECO:0007669"/>
    <property type="project" value="UniProtKB-UniRule"/>
</dbReference>
<dbReference type="PANTHER" id="PTHR30328">
    <property type="entry name" value="TRANSCRIPTIONAL REPRESSOR"/>
    <property type="match status" value="1"/>
</dbReference>
<dbReference type="EMBL" id="FNCY01000015">
    <property type="protein sequence ID" value="SDI26051.1"/>
    <property type="molecule type" value="Genomic_DNA"/>
</dbReference>
<dbReference type="InterPro" id="IPR041474">
    <property type="entry name" value="NicS_C"/>
</dbReference>